<dbReference type="PANTHER" id="PTHR43685:SF2">
    <property type="entry name" value="GLYCOSYLTRANSFERASE 2-LIKE DOMAIN-CONTAINING PROTEIN"/>
    <property type="match status" value="1"/>
</dbReference>
<protein>
    <submittedName>
        <fullName evidence="2">Glycosyltransferase family 2 protein</fullName>
    </submittedName>
</protein>
<dbReference type="CDD" id="cd00761">
    <property type="entry name" value="Glyco_tranf_GTA_type"/>
    <property type="match status" value="1"/>
</dbReference>
<reference evidence="2 3" key="1">
    <citation type="journal article" date="2019" name="Microbiome">
        <title>Annotated bacterial chromosomes from frame-shift-corrected long-read metagenomic data.</title>
        <authorList>
            <person name="Arumugam K."/>
            <person name="Bagci C."/>
            <person name="Bessarab I."/>
            <person name="Beier S."/>
            <person name="Buchfink B."/>
            <person name="Gorska A."/>
            <person name="Qiu G."/>
            <person name="Huson D.H."/>
            <person name="Williams R.B.H."/>
        </authorList>
    </citation>
    <scope>NUCLEOTIDE SEQUENCE [LARGE SCALE GENOMIC DNA]</scope>
    <source>
        <strain evidence="2">SSA1</strain>
    </source>
</reference>
<dbReference type="InterPro" id="IPR029044">
    <property type="entry name" value="Nucleotide-diphossugar_trans"/>
</dbReference>
<proteinExistence type="predicted"/>
<accession>A0A7D5SID2</accession>
<feature type="domain" description="Glycosyltransferase 2-like" evidence="1">
    <location>
        <begin position="12"/>
        <end position="176"/>
    </location>
</feature>
<organism evidence="2 3">
    <name type="scientific">Candidatus Accumulibacter cognatus</name>
    <dbReference type="NCBI Taxonomy" id="2954383"/>
    <lineage>
        <taxon>Bacteria</taxon>
        <taxon>Pseudomonadati</taxon>
        <taxon>Pseudomonadota</taxon>
        <taxon>Betaproteobacteria</taxon>
        <taxon>Candidatus Accumulibacter</taxon>
    </lineage>
</organism>
<dbReference type="Pfam" id="PF00535">
    <property type="entry name" value="Glycos_transf_2"/>
    <property type="match status" value="1"/>
</dbReference>
<dbReference type="KEGG" id="acog:HWD57_04955"/>
<sequence>MKSSSTTPAVAVITRTRNRPLMLARALDSVSGQTFRDVSWIIVNDGGEPAAVESIAEQGRQRGLPTAVHHHPQSLGMEAASNVGIRASDSEFIVIHDDDDSWEPAFLDASVSFLREFPRYAGVVTQSTKVEEEVLPEIIRILARSPFNPDLLSIYLHEMAQENTFPPISFLYRRSVINTVGLYAEDLPVLGDWDFNLRFLENYDIGVIPKALANYHHRRSLTDAKSHYGNSLYAGQNRHIEYDAIVRNRLLRRDLALGKQGLGWLVATGRQHLTLRRLDNTVQRLVRLGSRFGLDRLLRRF</sequence>
<gene>
    <name evidence="2" type="ORF">HWD57_04955</name>
</gene>
<dbReference type="PANTHER" id="PTHR43685">
    <property type="entry name" value="GLYCOSYLTRANSFERASE"/>
    <property type="match status" value="1"/>
</dbReference>
<dbReference type="InterPro" id="IPR050834">
    <property type="entry name" value="Glycosyltransf_2"/>
</dbReference>
<dbReference type="AlphaFoldDB" id="A0A7D5SID2"/>
<dbReference type="EMBL" id="CP058708">
    <property type="protein sequence ID" value="QLH49205.1"/>
    <property type="molecule type" value="Genomic_DNA"/>
</dbReference>
<evidence type="ECO:0000313" key="3">
    <source>
        <dbReference type="Proteomes" id="UP000509684"/>
    </source>
</evidence>
<evidence type="ECO:0000313" key="2">
    <source>
        <dbReference type="EMBL" id="QLH49205.1"/>
    </source>
</evidence>
<name>A0A7D5SID2_9PROT</name>
<dbReference type="Gene3D" id="3.90.550.10">
    <property type="entry name" value="Spore Coat Polysaccharide Biosynthesis Protein SpsA, Chain A"/>
    <property type="match status" value="1"/>
</dbReference>
<evidence type="ECO:0000259" key="1">
    <source>
        <dbReference type="Pfam" id="PF00535"/>
    </source>
</evidence>
<dbReference type="InterPro" id="IPR001173">
    <property type="entry name" value="Glyco_trans_2-like"/>
</dbReference>
<dbReference type="Proteomes" id="UP000509684">
    <property type="component" value="Chromosome"/>
</dbReference>
<dbReference type="SUPFAM" id="SSF53448">
    <property type="entry name" value="Nucleotide-diphospho-sugar transferases"/>
    <property type="match status" value="1"/>
</dbReference>